<dbReference type="SUPFAM" id="SSF48208">
    <property type="entry name" value="Six-hairpin glycosidases"/>
    <property type="match status" value="1"/>
</dbReference>
<reference evidence="1 2" key="1">
    <citation type="submission" date="2019-08" db="EMBL/GenBank/DDBJ databases">
        <title>Deep-cultivation of Planctomycetes and their phenomic and genomic characterization uncovers novel biology.</title>
        <authorList>
            <person name="Wiegand S."/>
            <person name="Jogler M."/>
            <person name="Boedeker C."/>
            <person name="Pinto D."/>
            <person name="Vollmers J."/>
            <person name="Rivas-Marin E."/>
            <person name="Kohn T."/>
            <person name="Peeters S.H."/>
            <person name="Heuer A."/>
            <person name="Rast P."/>
            <person name="Oberbeckmann S."/>
            <person name="Bunk B."/>
            <person name="Jeske O."/>
            <person name="Meyerdierks A."/>
            <person name="Storesund J.E."/>
            <person name="Kallscheuer N."/>
            <person name="Luecker S."/>
            <person name="Lage O.M."/>
            <person name="Pohl T."/>
            <person name="Merkel B.J."/>
            <person name="Hornburger P."/>
            <person name="Mueller R.-W."/>
            <person name="Bruemmer F."/>
            <person name="Labrenz M."/>
            <person name="Spormann A.M."/>
            <person name="Op den Camp H."/>
            <person name="Overmann J."/>
            <person name="Amann R."/>
            <person name="Jetten M.S.M."/>
            <person name="Mascher T."/>
            <person name="Medema M.H."/>
            <person name="Devos D.P."/>
            <person name="Kaster A.-K."/>
            <person name="Ovreas L."/>
            <person name="Rohde M."/>
            <person name="Galperin M.Y."/>
            <person name="Jogler C."/>
        </authorList>
    </citation>
    <scope>NUCLEOTIDE SEQUENCE [LARGE SCALE GENOMIC DNA]</scope>
    <source>
        <strain evidence="1 2">OJF2</strain>
    </source>
</reference>
<protein>
    <submittedName>
        <fullName evidence="1">Uncharacterized protein</fullName>
    </submittedName>
</protein>
<dbReference type="InterPro" id="IPR008928">
    <property type="entry name" value="6-hairpin_glycosidase_sf"/>
</dbReference>
<dbReference type="GO" id="GO:0004553">
    <property type="term" value="F:hydrolase activity, hydrolyzing O-glycosyl compounds"/>
    <property type="evidence" value="ECO:0007669"/>
    <property type="project" value="TreeGrafter"/>
</dbReference>
<evidence type="ECO:0000313" key="1">
    <source>
        <dbReference type="EMBL" id="QEH33502.1"/>
    </source>
</evidence>
<accession>A0A5B9VYX3</accession>
<sequence length="917" mass="101769">MLATWIETAAKGRGGGPIRAGMWSAAVIGTHPVQEDQRVWLEIQADDLDLGRIPAYWIENKVGNSFWHVPIPPQAVGVRLHYRSVAQHGGSDIAFGPYQDSIVRPNLPDRTESPDLLGRTAEGLVGNRMMTVRVDGRGSTYDVYFPTVGLHSHVRPKEGDLPQSRSHFRAIVGGLAIGRRLDWFTERASWESYQKYSGDTNLLTTEMAWRHGPIRVVISDFVAMGQGLPRNAGHEVSPGQYVKRFRVTNEGNGLRQAMIAVYVQAEVNGGVGDTSLSWHDQGRALLAINRGHMHSNKKLARDATVAFSLALDPRGDVDCEPTGPNEAILYRWIELPAGKPVTVDLLVSGAFTGWWGDMGTFEHWLRPSLAWFRSPEADLDALEQETAQCWARYVEPIPDLHFPKAWYAMHLRRSALAAAIHADAETGAVASGLDRGLSAYCWPRDALWVGSALERLGHPGINKGVFRFLNQVRMAHQPFLYWFQKYSMDGVPEWETPAIDQTAMIPWCLERYLRHTGDLDFVSSVWPMVEQAALVCQGNSGGHPGLYMDDGLHLISSAGMGDQIFGAFLYSNAAVVVGLRSAADLAVRMGREELARSWDAAADRIWYEGIDRAPASSQPGSPGLVDTETGRFFSGRRLSTLRDLWTRHPDYLLDRSDKLDVGILALAVPFDLLPASDPRLRRTFQAIEQANLSATTERDILSRFTYEPTLINRPPTPGEPQEVSSLATLWAVRYLFQLGRETGQGQHWLRAVQMLDAILVRLSPLGLTLKWASRGQDSARVVANPGGTAWRLQAMLINAMLDLAGLDYDAVDRLLTYRPILPSTWPQTGITQTFACGKVTCRLERPIGTKVHRLTVDAELEVPVKLLVQVTCPGLSEIGRWEAAPAAEEPSFDRPTSRLSWSVRLPFGASERVYTWG</sequence>
<name>A0A5B9VYX3_9BACT</name>
<dbReference type="PANTHER" id="PTHR31616">
    <property type="entry name" value="TREHALASE"/>
    <property type="match status" value="1"/>
</dbReference>
<dbReference type="GO" id="GO:0005975">
    <property type="term" value="P:carbohydrate metabolic process"/>
    <property type="evidence" value="ECO:0007669"/>
    <property type="project" value="InterPro"/>
</dbReference>
<evidence type="ECO:0000313" key="2">
    <source>
        <dbReference type="Proteomes" id="UP000324233"/>
    </source>
</evidence>
<proteinExistence type="predicted"/>
<gene>
    <name evidence="1" type="ORF">OJF2_20040</name>
</gene>
<dbReference type="InterPro" id="IPR012341">
    <property type="entry name" value="6hp_glycosidase-like_sf"/>
</dbReference>
<dbReference type="EMBL" id="CP042997">
    <property type="protein sequence ID" value="QEH33502.1"/>
    <property type="molecule type" value="Genomic_DNA"/>
</dbReference>
<dbReference type="Gene3D" id="2.60.40.10">
    <property type="entry name" value="Immunoglobulins"/>
    <property type="match status" value="1"/>
</dbReference>
<dbReference type="PANTHER" id="PTHR31616:SF0">
    <property type="entry name" value="GLUCAN 1,4-ALPHA-GLUCOSIDASE"/>
    <property type="match status" value="1"/>
</dbReference>
<dbReference type="AlphaFoldDB" id="A0A5B9VYX3"/>
<dbReference type="OrthoDB" id="3902805at2"/>
<organism evidence="1 2">
    <name type="scientific">Aquisphaera giovannonii</name>
    <dbReference type="NCBI Taxonomy" id="406548"/>
    <lineage>
        <taxon>Bacteria</taxon>
        <taxon>Pseudomonadati</taxon>
        <taxon>Planctomycetota</taxon>
        <taxon>Planctomycetia</taxon>
        <taxon>Isosphaerales</taxon>
        <taxon>Isosphaeraceae</taxon>
        <taxon>Aquisphaera</taxon>
    </lineage>
</organism>
<dbReference type="InterPro" id="IPR013783">
    <property type="entry name" value="Ig-like_fold"/>
</dbReference>
<dbReference type="Gene3D" id="1.50.10.10">
    <property type="match status" value="1"/>
</dbReference>
<dbReference type="Proteomes" id="UP000324233">
    <property type="component" value="Chromosome"/>
</dbReference>
<dbReference type="KEGG" id="agv:OJF2_20040"/>
<keyword evidence="2" id="KW-1185">Reference proteome</keyword>